<dbReference type="Pfam" id="PF08378">
    <property type="entry name" value="NERD"/>
    <property type="match status" value="1"/>
</dbReference>
<organism evidence="2 3">
    <name type="scientific">Heyndrickxia shackletonii</name>
    <dbReference type="NCBI Taxonomy" id="157838"/>
    <lineage>
        <taxon>Bacteria</taxon>
        <taxon>Bacillati</taxon>
        <taxon>Bacillota</taxon>
        <taxon>Bacilli</taxon>
        <taxon>Bacillales</taxon>
        <taxon>Bacillaceae</taxon>
        <taxon>Heyndrickxia</taxon>
    </lineage>
</organism>
<evidence type="ECO:0000259" key="1">
    <source>
        <dbReference type="PROSITE" id="PS50965"/>
    </source>
</evidence>
<feature type="domain" description="NERD" evidence="1">
    <location>
        <begin position="41"/>
        <end position="157"/>
    </location>
</feature>
<dbReference type="OrthoDB" id="569879at2"/>
<sequence length="329" mass="38556">MVKKLRTTPIIIFMLEALLRRIPQTHPKRNDIEKELSRRWAGFRGEQSLDYYVESLFNREEYTVFHDLRLPISNEAFFQIDTLILSPSFFTILEGKYILGELFFDPNQLERTLDGKVDIFPNPIVQAENQQYFLSALFEKYSIPRVPNTSFVVITSPNSIIKPNPDYPAVSQKVIRPAAIRSKLDMVKQKFRNPILDKKDIQKVTRLLLKLHTPAWPKVMEKFQISEEELLPGIYCEGCNHLSIKRIRRNWTCTICGKTDKKALFKLLMDYTLLQDSKITNQKFRELTGVSSVHMASKMLKSLNLPYKGELRHREYELSVEQLRKLLDM</sequence>
<protein>
    <recommendedName>
        <fullName evidence="1">NERD domain-containing protein</fullName>
    </recommendedName>
</protein>
<dbReference type="AlphaFoldDB" id="A0A0Q3X019"/>
<evidence type="ECO:0000313" key="2">
    <source>
        <dbReference type="EMBL" id="KQL55325.1"/>
    </source>
</evidence>
<reference evidence="2 3" key="1">
    <citation type="submission" date="2015-09" db="EMBL/GenBank/DDBJ databases">
        <title>Genome sequencing project for genomic taxonomy and phylogenomics of Bacillus-like bacteria.</title>
        <authorList>
            <person name="Liu B."/>
            <person name="Wang J."/>
            <person name="Zhu Y."/>
            <person name="Liu G."/>
            <person name="Chen Q."/>
            <person name="Chen Z."/>
            <person name="Lan J."/>
            <person name="Che J."/>
            <person name="Ge C."/>
            <person name="Shi H."/>
            <person name="Pan Z."/>
            <person name="Liu X."/>
        </authorList>
    </citation>
    <scope>NUCLEOTIDE SEQUENCE [LARGE SCALE GENOMIC DNA]</scope>
    <source>
        <strain evidence="2 3">LMG 18435</strain>
    </source>
</reference>
<dbReference type="InterPro" id="IPR011528">
    <property type="entry name" value="NERD"/>
</dbReference>
<name>A0A0Q3X019_9BACI</name>
<gene>
    <name evidence="2" type="ORF">AN964_02880</name>
</gene>
<keyword evidence="3" id="KW-1185">Reference proteome</keyword>
<accession>A0A0Q3X019</accession>
<evidence type="ECO:0000313" key="3">
    <source>
        <dbReference type="Proteomes" id="UP000051888"/>
    </source>
</evidence>
<dbReference type="PROSITE" id="PS50965">
    <property type="entry name" value="NERD"/>
    <property type="match status" value="1"/>
</dbReference>
<dbReference type="RefSeq" id="WP_161809198.1">
    <property type="nucleotide sequence ID" value="NZ_JAAIWL010000016.1"/>
</dbReference>
<dbReference type="Proteomes" id="UP000051888">
    <property type="component" value="Unassembled WGS sequence"/>
</dbReference>
<dbReference type="EMBL" id="LJJC01000004">
    <property type="protein sequence ID" value="KQL55325.1"/>
    <property type="molecule type" value="Genomic_DNA"/>
</dbReference>
<comment type="caution">
    <text evidence="2">The sequence shown here is derived from an EMBL/GenBank/DDBJ whole genome shotgun (WGS) entry which is preliminary data.</text>
</comment>
<dbReference type="STRING" id="157838.AN964_02880"/>
<dbReference type="PATRIC" id="fig|157838.3.peg.634"/>
<proteinExistence type="predicted"/>